<dbReference type="Gene3D" id="3.60.10.10">
    <property type="entry name" value="Endonuclease/exonuclease/phosphatase"/>
    <property type="match status" value="1"/>
</dbReference>
<dbReference type="PANTHER" id="PTHR42834">
    <property type="entry name" value="ENDONUCLEASE/EXONUCLEASE/PHOSPHATASE FAMILY PROTEIN (AFU_ORTHOLOGUE AFUA_3G09210)"/>
    <property type="match status" value="1"/>
</dbReference>
<evidence type="ECO:0000313" key="4">
    <source>
        <dbReference type="Proteomes" id="UP000190669"/>
    </source>
</evidence>
<dbReference type="PANTHER" id="PTHR42834:SF1">
    <property type="entry name" value="ENDONUCLEASE_EXONUCLEASE_PHOSPHATASE FAMILY PROTEIN (AFU_ORTHOLOGUE AFUA_3G09210)"/>
    <property type="match status" value="1"/>
</dbReference>
<organism evidence="3 5">
    <name type="scientific">Chryseobacterium balustinum</name>
    <dbReference type="NCBI Taxonomy" id="246"/>
    <lineage>
        <taxon>Bacteria</taxon>
        <taxon>Pseudomonadati</taxon>
        <taxon>Bacteroidota</taxon>
        <taxon>Flavobacteriia</taxon>
        <taxon>Flavobacteriales</taxon>
        <taxon>Weeksellaceae</taxon>
        <taxon>Chryseobacterium group</taxon>
        <taxon>Chryseobacterium</taxon>
    </lineage>
</organism>
<dbReference type="AlphaFoldDB" id="A0AAX2IHC3"/>
<protein>
    <submittedName>
        <fullName evidence="2">Endonuclease/Exonuclease/phosphatase family protein</fullName>
    </submittedName>
</protein>
<keyword evidence="2" id="KW-0378">Hydrolase</keyword>
<dbReference type="GO" id="GO:0004519">
    <property type="term" value="F:endonuclease activity"/>
    <property type="evidence" value="ECO:0007669"/>
    <property type="project" value="UniProtKB-KW"/>
</dbReference>
<comment type="caution">
    <text evidence="3">The sequence shown here is derived from an EMBL/GenBank/DDBJ whole genome shotgun (WGS) entry which is preliminary data.</text>
</comment>
<reference evidence="3 5" key="2">
    <citation type="submission" date="2018-06" db="EMBL/GenBank/DDBJ databases">
        <authorList>
            <consortium name="Pathogen Informatics"/>
            <person name="Doyle S."/>
        </authorList>
    </citation>
    <scope>NUCLEOTIDE SEQUENCE [LARGE SCALE GENOMIC DNA]</scope>
    <source>
        <strain evidence="3 5">NCTC11212</strain>
    </source>
</reference>
<evidence type="ECO:0000313" key="5">
    <source>
        <dbReference type="Proteomes" id="UP000251937"/>
    </source>
</evidence>
<evidence type="ECO:0000313" key="3">
    <source>
        <dbReference type="EMBL" id="SQA87847.1"/>
    </source>
</evidence>
<proteinExistence type="predicted"/>
<name>A0AAX2IHC3_9FLAO</name>
<reference evidence="2 4" key="1">
    <citation type="submission" date="2017-02" db="EMBL/GenBank/DDBJ databases">
        <authorList>
            <person name="Varghese N."/>
            <person name="Submissions S."/>
        </authorList>
    </citation>
    <scope>NUCLEOTIDE SEQUENCE [LARGE SCALE GENOMIC DNA]</scope>
    <source>
        <strain evidence="2 4">DSM 16775</strain>
    </source>
</reference>
<gene>
    <name evidence="3" type="ORF">NCTC11212_00718</name>
    <name evidence="2" type="ORF">SAMN05421800_101419</name>
</gene>
<dbReference type="EMBL" id="FUZE01000001">
    <property type="protein sequence ID" value="SKB39904.1"/>
    <property type="molecule type" value="Genomic_DNA"/>
</dbReference>
<evidence type="ECO:0000259" key="1">
    <source>
        <dbReference type="Pfam" id="PF19580"/>
    </source>
</evidence>
<sequence length="417" mass="47547">MILKVVILAPQIFEFKKNMKKYLIIFTVLCFNFGFSQQKQVKRAAVAFLNVENLWDTIASADYIDGTLPFSNPKFHRSVPIDSLKFLETTEDYKGEWSNELLVGKKVIRHQILATDFTVNSPKRWGTKYYNQKLANEAKVISELGRQYTNDNPAICGLIEVENRQVIEDLIKQPVLAKSNYGIVHYNSYDARGIDIAIIYQKNRFVVQNSYTKEIKVYNEDGRRQYTRDVLVAIGLLDGEKIAVFMNHWPSRSGGEAASQPRRNAAAAVLKAEMDKLSADYPGIKLISMGDYNDDPVSPSLKKHLGAVENPQDLSDKTPYYNLMYKLYKAGVASLAYRDAPNLFDQIIISQNLYSKEKLTPGYSVFKAEIYAPSYLVNKEGQWKGYPLRSWDGDRFTGGYSDHFPAVSVLQKEYIKK</sequence>
<evidence type="ECO:0000313" key="2">
    <source>
        <dbReference type="EMBL" id="SKB39904.1"/>
    </source>
</evidence>
<dbReference type="InterPro" id="IPR005135">
    <property type="entry name" value="Endo/exonuclease/phosphatase"/>
</dbReference>
<keyword evidence="4" id="KW-1185">Reference proteome</keyword>
<dbReference type="InterPro" id="IPR036691">
    <property type="entry name" value="Endo/exonu/phosph_ase_sf"/>
</dbReference>
<dbReference type="Proteomes" id="UP000190669">
    <property type="component" value="Unassembled WGS sequence"/>
</dbReference>
<keyword evidence="2" id="KW-0255">Endonuclease</keyword>
<feature type="domain" description="Endonuclease/exonuclease/phosphatase" evidence="1">
    <location>
        <begin position="115"/>
        <end position="411"/>
    </location>
</feature>
<dbReference type="EMBL" id="UAVR01000005">
    <property type="protein sequence ID" value="SQA87847.1"/>
    <property type="molecule type" value="Genomic_DNA"/>
</dbReference>
<keyword evidence="2" id="KW-0540">Nuclease</keyword>
<accession>A0AAX2IHC3</accession>
<dbReference type="SUPFAM" id="SSF56219">
    <property type="entry name" value="DNase I-like"/>
    <property type="match status" value="1"/>
</dbReference>
<dbReference type="Pfam" id="PF19580">
    <property type="entry name" value="Exo_endo_phos_3"/>
    <property type="match status" value="1"/>
</dbReference>
<dbReference type="Proteomes" id="UP000251937">
    <property type="component" value="Unassembled WGS sequence"/>
</dbReference>